<dbReference type="EMBL" id="JASXSZ010000006">
    <property type="protein sequence ID" value="MDL9981213.1"/>
    <property type="molecule type" value="Genomic_DNA"/>
</dbReference>
<accession>A0ABT7N3E6</accession>
<feature type="signal peptide" evidence="1">
    <location>
        <begin position="1"/>
        <end position="24"/>
    </location>
</feature>
<keyword evidence="1" id="KW-0732">Signal</keyword>
<evidence type="ECO:0008006" key="4">
    <source>
        <dbReference type="Google" id="ProtNLM"/>
    </source>
</evidence>
<sequence length="247" mass="24652">MSASALGRRAAVAAASAALLLALAACSAGSPSEGAATSPTPTAAASAPKPCWAGLGGTTADVSGTPGLEVVLLGSGTRTVVISNQSDGDLCVWLPFARTLLDKGFRVALYNYVGNSGENLQAVVKHLRASGAGSIAVLGGSEGAKASIVAAAALDPQPAALVSLSPEVALQRVPVEPSAAAVRCPALFVTGDDDGFGSTPATKTFYEVSPSTDKKLIVIPGKDHGIELLSHPDVNEAVLAFLAEHLT</sequence>
<evidence type="ECO:0000313" key="2">
    <source>
        <dbReference type="EMBL" id="MDL9981213.1"/>
    </source>
</evidence>
<organism evidence="2 3">
    <name type="scientific">Microbacterium candidum</name>
    <dbReference type="NCBI Taxonomy" id="3041922"/>
    <lineage>
        <taxon>Bacteria</taxon>
        <taxon>Bacillati</taxon>
        <taxon>Actinomycetota</taxon>
        <taxon>Actinomycetes</taxon>
        <taxon>Micrococcales</taxon>
        <taxon>Microbacteriaceae</taxon>
        <taxon>Microbacterium</taxon>
    </lineage>
</organism>
<proteinExistence type="predicted"/>
<name>A0ABT7N3E6_9MICO</name>
<dbReference type="RefSeq" id="WP_286290235.1">
    <property type="nucleotide sequence ID" value="NZ_JASXSZ010000006.1"/>
</dbReference>
<dbReference type="InterPro" id="IPR029058">
    <property type="entry name" value="AB_hydrolase_fold"/>
</dbReference>
<evidence type="ECO:0000313" key="3">
    <source>
        <dbReference type="Proteomes" id="UP001235064"/>
    </source>
</evidence>
<feature type="chain" id="PRO_5046823363" description="Alpha/beta hydrolase" evidence="1">
    <location>
        <begin position="25"/>
        <end position="247"/>
    </location>
</feature>
<gene>
    <name evidence="2" type="ORF">QSV35_17915</name>
</gene>
<dbReference type="Gene3D" id="3.40.50.1820">
    <property type="entry name" value="alpha/beta hydrolase"/>
    <property type="match status" value="2"/>
</dbReference>
<protein>
    <recommendedName>
        <fullName evidence="4">Alpha/beta hydrolase</fullName>
    </recommendedName>
</protein>
<dbReference type="Proteomes" id="UP001235064">
    <property type="component" value="Unassembled WGS sequence"/>
</dbReference>
<reference evidence="2 3" key="1">
    <citation type="submission" date="2023-06" db="EMBL/GenBank/DDBJ databases">
        <title>Microbacterium sp. nov., isolated from a waste landfill.</title>
        <authorList>
            <person name="Wen W."/>
        </authorList>
    </citation>
    <scope>NUCLEOTIDE SEQUENCE [LARGE SCALE GENOMIC DNA]</scope>
    <source>
        <strain evidence="2 3">ASV49</strain>
    </source>
</reference>
<dbReference type="InterPro" id="IPR006311">
    <property type="entry name" value="TAT_signal"/>
</dbReference>
<keyword evidence="3" id="KW-1185">Reference proteome</keyword>
<dbReference type="SUPFAM" id="SSF53474">
    <property type="entry name" value="alpha/beta-Hydrolases"/>
    <property type="match status" value="1"/>
</dbReference>
<evidence type="ECO:0000256" key="1">
    <source>
        <dbReference type="SAM" id="SignalP"/>
    </source>
</evidence>
<comment type="caution">
    <text evidence="2">The sequence shown here is derived from an EMBL/GenBank/DDBJ whole genome shotgun (WGS) entry which is preliminary data.</text>
</comment>
<dbReference type="PROSITE" id="PS51318">
    <property type="entry name" value="TAT"/>
    <property type="match status" value="1"/>
</dbReference>